<accession>A0A4S3KS91</accession>
<keyword evidence="3" id="KW-1185">Reference proteome</keyword>
<feature type="chain" id="PRO_5020333254" evidence="1">
    <location>
        <begin position="35"/>
        <end position="134"/>
    </location>
</feature>
<gene>
    <name evidence="2" type="ORF">B1806_04365</name>
</gene>
<evidence type="ECO:0000256" key="1">
    <source>
        <dbReference type="SAM" id="SignalP"/>
    </source>
</evidence>
<sequence length="134" mass="14228">MRHRPHFARRTRLRIALLALCALLFQQLALVAYACSLPQAAVPVQAAMQSMASMPGCDGMTSMIQHARALCVQHCAQPAPAPQDARAPMVPALALPPQPPVLAITPVPPSTRLDDRAAVDLGASPPPRCCVLLI</sequence>
<name>A0A4S3KS91_9GAMM</name>
<dbReference type="RefSeq" id="WP_081130302.1">
    <property type="nucleotide sequence ID" value="NZ_LDOS01000005.1"/>
</dbReference>
<comment type="caution">
    <text evidence="2">The sequence shown here is derived from an EMBL/GenBank/DDBJ whole genome shotgun (WGS) entry which is preliminary data.</text>
</comment>
<dbReference type="Proteomes" id="UP000307749">
    <property type="component" value="Unassembled WGS sequence"/>
</dbReference>
<proteinExistence type="predicted"/>
<evidence type="ECO:0000313" key="2">
    <source>
        <dbReference type="EMBL" id="THD11358.1"/>
    </source>
</evidence>
<reference evidence="2 3" key="1">
    <citation type="submission" date="2017-02" db="EMBL/GenBank/DDBJ databases">
        <title>Whole genome sequencing of Metallibacterium scheffleri DSM 24874 (T).</title>
        <authorList>
            <person name="Kumar S."/>
            <person name="Patil P."/>
            <person name="Patil P.B."/>
        </authorList>
    </citation>
    <scope>NUCLEOTIDE SEQUENCE [LARGE SCALE GENOMIC DNA]</scope>
    <source>
        <strain evidence="2 3">DSM 24874</strain>
    </source>
</reference>
<protein>
    <submittedName>
        <fullName evidence="2">Uncharacterized protein</fullName>
    </submittedName>
</protein>
<dbReference type="PROSITE" id="PS51257">
    <property type="entry name" value="PROKAR_LIPOPROTEIN"/>
    <property type="match status" value="1"/>
</dbReference>
<keyword evidence="1" id="KW-0732">Signal</keyword>
<evidence type="ECO:0000313" key="3">
    <source>
        <dbReference type="Proteomes" id="UP000307749"/>
    </source>
</evidence>
<dbReference type="STRING" id="993689.GCA_002077135_00262"/>
<organism evidence="2 3">
    <name type="scientific">Metallibacterium scheffleri</name>
    <dbReference type="NCBI Taxonomy" id="993689"/>
    <lineage>
        <taxon>Bacteria</taxon>
        <taxon>Pseudomonadati</taxon>
        <taxon>Pseudomonadota</taxon>
        <taxon>Gammaproteobacteria</taxon>
        <taxon>Lysobacterales</taxon>
        <taxon>Rhodanobacteraceae</taxon>
        <taxon>Metallibacterium</taxon>
    </lineage>
</organism>
<dbReference type="EMBL" id="MWQO01000014">
    <property type="protein sequence ID" value="THD11358.1"/>
    <property type="molecule type" value="Genomic_DNA"/>
</dbReference>
<feature type="signal peptide" evidence="1">
    <location>
        <begin position="1"/>
        <end position="34"/>
    </location>
</feature>
<dbReference type="AlphaFoldDB" id="A0A4S3KS91"/>